<dbReference type="HOGENOM" id="CLU_009568_0_1_1"/>
<gene>
    <name evidence="1" type="ORF">V565_236710</name>
</gene>
<dbReference type="PANTHER" id="PTHR33266:SF1">
    <property type="entry name" value="F-BOX DOMAIN-CONTAINING PROTEIN"/>
    <property type="match status" value="1"/>
</dbReference>
<dbReference type="EMBL" id="AZST01001452">
    <property type="protein sequence ID" value="KEP45846.1"/>
    <property type="molecule type" value="Genomic_DNA"/>
</dbReference>
<evidence type="ECO:0000313" key="2">
    <source>
        <dbReference type="Proteomes" id="UP000027456"/>
    </source>
</evidence>
<dbReference type="Proteomes" id="UP000027456">
    <property type="component" value="Unassembled WGS sequence"/>
</dbReference>
<accession>A0A074RFG5</accession>
<protein>
    <submittedName>
        <fullName evidence="1">Putative G2/mitotic-specific cyclin cdc13</fullName>
    </submittedName>
</protein>
<organism evidence="1 2">
    <name type="scientific">Rhizoctonia solani 123E</name>
    <dbReference type="NCBI Taxonomy" id="1423351"/>
    <lineage>
        <taxon>Eukaryota</taxon>
        <taxon>Fungi</taxon>
        <taxon>Dikarya</taxon>
        <taxon>Basidiomycota</taxon>
        <taxon>Agaricomycotina</taxon>
        <taxon>Agaricomycetes</taxon>
        <taxon>Cantharellales</taxon>
        <taxon>Ceratobasidiaceae</taxon>
        <taxon>Rhizoctonia</taxon>
    </lineage>
</organism>
<comment type="caution">
    <text evidence="1">The sequence shown here is derived from an EMBL/GenBank/DDBJ whole genome shotgun (WGS) entry which is preliminary data.</text>
</comment>
<dbReference type="AlphaFoldDB" id="A0A074RFG5"/>
<dbReference type="PANTHER" id="PTHR33266">
    <property type="entry name" value="CHROMOSOME 15, WHOLE GENOME SHOTGUN SEQUENCE"/>
    <property type="match status" value="1"/>
</dbReference>
<evidence type="ECO:0000313" key="1">
    <source>
        <dbReference type="EMBL" id="KEP45846.1"/>
    </source>
</evidence>
<keyword evidence="2" id="KW-1185">Reference proteome</keyword>
<dbReference type="OrthoDB" id="107110at2759"/>
<reference evidence="1 2" key="1">
    <citation type="submission" date="2013-12" db="EMBL/GenBank/DDBJ databases">
        <authorList>
            <person name="Cubeta M."/>
            <person name="Pakala S."/>
            <person name="Fedorova N."/>
            <person name="Thomas E."/>
            <person name="Dean R."/>
            <person name="Jabaji S."/>
            <person name="Neate S."/>
            <person name="Toda T."/>
            <person name="Tavantzis S."/>
            <person name="Vilgalys R."/>
            <person name="Bharathan N."/>
            <person name="Pakala S."/>
            <person name="Losada L.S."/>
            <person name="Zafar N."/>
            <person name="Nierman W."/>
        </authorList>
    </citation>
    <scope>NUCLEOTIDE SEQUENCE [LARGE SCALE GENOMIC DNA]</scope>
    <source>
        <strain evidence="1 2">123E</strain>
    </source>
</reference>
<name>A0A074RFG5_9AGAM</name>
<proteinExistence type="predicted"/>
<sequence length="513" mass="56311">MSCDRLAKRIQPVSDNTNVCFVYIDEAHSAPSYYRSERVILGSALIPPFTELPIDIYEDKVIEEFGSMALIKACEVGVMVRFGRPLWYTIHNVDPDTDVFDYAKNKLSADGKPGHEADSILAALGVRVGIACAFDGKEITFDEEGVTVDEKHPYWIQSKLVESHMRMAYPIPHRQGYMHTGSSSEPVLAEAAGRYLGGGDHRGMMIEGLKRLCEALGMGLVTGERGELVARLLLTTAHDIALRDVNRGPLRPISNRPSYHRPIRVVDFLCALFHKKHHIKIRDAKSLTRRDGIASLGKAFYNSFVFFSHFALAGDSEMLSAPALATALLRGMAIQAKAGQECIDAVIPIHMGSLDNPVSAETMSAINLEIKNRQGLSRCQIDRSITVPNAKMSVISIILELGVTGKQSNTIEVLEGPDKQLCNKDKLGSDDHHYQIVARGCSSELFGPVTSETEGHYRAVLGAGSVLEDFARCDRKNNVEALRAIKPVMDGEQQIGRYHTMESEEGSTGLGSS</sequence>